<comment type="caution">
    <text evidence="1">The sequence shown here is derived from an EMBL/GenBank/DDBJ whole genome shotgun (WGS) entry which is preliminary data.</text>
</comment>
<sequence>MSFCLELHLQQTEDYEILLSKAGFKEAKKVIESHSPKILYVKPGAKVLGARIIGLPPIPIGIDESKVTITLPYTKPCHGTAVVELPVEKEEIDKIKAIAIK</sequence>
<proteinExistence type="predicted"/>
<dbReference type="EMBL" id="JAIOUQ010000007">
    <property type="protein sequence ID" value="MBZ2165612.1"/>
    <property type="molecule type" value="Genomic_DNA"/>
</dbReference>
<organism evidence="1 2">
    <name type="scientific">Methanobacterium spitsbergense</name>
    <dbReference type="NCBI Taxonomy" id="2874285"/>
    <lineage>
        <taxon>Archaea</taxon>
        <taxon>Methanobacteriati</taxon>
        <taxon>Methanobacteriota</taxon>
        <taxon>Methanomada group</taxon>
        <taxon>Methanobacteria</taxon>
        <taxon>Methanobacteriales</taxon>
        <taxon>Methanobacteriaceae</taxon>
        <taxon>Methanobacterium</taxon>
    </lineage>
</organism>
<dbReference type="RefSeq" id="WP_223791219.1">
    <property type="nucleotide sequence ID" value="NZ_JAIOUQ010000007.1"/>
</dbReference>
<evidence type="ECO:0000313" key="1">
    <source>
        <dbReference type="EMBL" id="MBZ2165612.1"/>
    </source>
</evidence>
<keyword evidence="2" id="KW-1185">Reference proteome</keyword>
<dbReference type="InterPro" id="IPR012031">
    <property type="entry name" value="MTH0776-like"/>
</dbReference>
<dbReference type="AlphaFoldDB" id="A0A8T5UNR3"/>
<evidence type="ECO:0000313" key="2">
    <source>
        <dbReference type="Proteomes" id="UP000825933"/>
    </source>
</evidence>
<accession>A0A8T5UNR3</accession>
<dbReference type="Proteomes" id="UP000825933">
    <property type="component" value="Unassembled WGS sequence"/>
</dbReference>
<dbReference type="PIRSF" id="PIRSF006577">
    <property type="entry name" value="UCP006577"/>
    <property type="match status" value="1"/>
</dbReference>
<reference evidence="2" key="1">
    <citation type="journal article" date="2022" name="Microbiol. Resour. Announc.">
        <title>Draft Genome Sequence of a Methanogenic Archaeon from West Spitsbergen Permafrost.</title>
        <authorList>
            <person name="Trubitsyn V."/>
            <person name="Rivkina E."/>
            <person name="Shcherbakova V."/>
        </authorList>
    </citation>
    <scope>NUCLEOTIDE SEQUENCE [LARGE SCALE GENOMIC DNA]</scope>
    <source>
        <strain evidence="2">VT</strain>
    </source>
</reference>
<protein>
    <submittedName>
        <fullName evidence="1">DUF1894 domain-containing protein</fullName>
    </submittedName>
</protein>
<name>A0A8T5UNR3_9EURY</name>
<gene>
    <name evidence="1" type="ORF">K8N75_06120</name>
</gene>
<dbReference type="Pfam" id="PF08979">
    <property type="entry name" value="DUF1894"/>
    <property type="match status" value="1"/>
</dbReference>